<evidence type="ECO:0000313" key="1">
    <source>
        <dbReference type="EMBL" id="GFF56468.1"/>
    </source>
</evidence>
<proteinExistence type="predicted"/>
<reference evidence="1 2" key="1">
    <citation type="submission" date="2020-01" db="EMBL/GenBank/DDBJ databases">
        <title>Draft genome sequence of Aspergillus udagawae IFM 46972.</title>
        <authorList>
            <person name="Takahashi H."/>
            <person name="Yaguchi T."/>
        </authorList>
    </citation>
    <scope>NUCLEOTIDE SEQUENCE [LARGE SCALE GENOMIC DNA]</scope>
    <source>
        <strain evidence="1 2">IFM 46972</strain>
    </source>
</reference>
<comment type="caution">
    <text evidence="1">The sequence shown here is derived from an EMBL/GenBank/DDBJ whole genome shotgun (WGS) entry which is preliminary data.</text>
</comment>
<dbReference type="EMBL" id="BLKC01000136">
    <property type="protein sequence ID" value="GFF56468.1"/>
    <property type="molecule type" value="Genomic_DNA"/>
</dbReference>
<protein>
    <submittedName>
        <fullName evidence="1">SpvB-domain-containing protein</fullName>
    </submittedName>
</protein>
<name>A0A8H3SCF8_9EURO</name>
<evidence type="ECO:0000313" key="2">
    <source>
        <dbReference type="Proteomes" id="UP000465221"/>
    </source>
</evidence>
<dbReference type="Proteomes" id="UP000465221">
    <property type="component" value="Unassembled WGS sequence"/>
</dbReference>
<gene>
    <name evidence="1" type="ORF">IFM46972_10524</name>
</gene>
<sequence>MVTASERSLRSSQAVTQGPLLHRASSKGYTSEGGRFFKLSTLGAATPKTSNAPSRVLQFELDNHLNSVSLMLDERAHLVLYEEYFPHGGTAFESTVSQKEVPKRYRYCGKEKDNETGLYYYGRRYLAPRTLNQTVPGVHLLTIHNVYSRNRNLSVCPR</sequence>
<dbReference type="AlphaFoldDB" id="A0A8H3SCF8"/>
<organism evidence="1 2">
    <name type="scientific">Aspergillus udagawae</name>
    <dbReference type="NCBI Taxonomy" id="91492"/>
    <lineage>
        <taxon>Eukaryota</taxon>
        <taxon>Fungi</taxon>
        <taxon>Dikarya</taxon>
        <taxon>Ascomycota</taxon>
        <taxon>Pezizomycotina</taxon>
        <taxon>Eurotiomycetes</taxon>
        <taxon>Eurotiomycetidae</taxon>
        <taxon>Eurotiales</taxon>
        <taxon>Aspergillaceae</taxon>
        <taxon>Aspergillus</taxon>
        <taxon>Aspergillus subgen. Fumigati</taxon>
    </lineage>
</organism>
<accession>A0A8H3SCF8</accession>
<dbReference type="Gene3D" id="2.180.10.10">
    <property type="entry name" value="RHS repeat-associated core"/>
    <property type="match status" value="1"/>
</dbReference>